<reference evidence="4" key="1">
    <citation type="submission" date="2023-07" db="EMBL/GenBank/DDBJ databases">
        <title>30 novel species of actinomycetes from the DSMZ collection.</title>
        <authorList>
            <person name="Nouioui I."/>
        </authorList>
    </citation>
    <scope>NUCLEOTIDE SEQUENCE [LARGE SCALE GENOMIC DNA]</scope>
    <source>
        <strain evidence="4">DSM 41979</strain>
    </source>
</reference>
<name>A0ABU2R922_9ACTN</name>
<organism evidence="3 4">
    <name type="scientific">Streptomyces evansiae</name>
    <dbReference type="NCBI Taxonomy" id="3075535"/>
    <lineage>
        <taxon>Bacteria</taxon>
        <taxon>Bacillati</taxon>
        <taxon>Actinomycetota</taxon>
        <taxon>Actinomycetes</taxon>
        <taxon>Kitasatosporales</taxon>
        <taxon>Streptomycetaceae</taxon>
        <taxon>Streptomyces</taxon>
    </lineage>
</organism>
<proteinExistence type="predicted"/>
<evidence type="ECO:0000256" key="1">
    <source>
        <dbReference type="SAM" id="MobiDB-lite"/>
    </source>
</evidence>
<gene>
    <name evidence="3" type="ORF">RM698_29645</name>
</gene>
<dbReference type="InterPro" id="IPR011009">
    <property type="entry name" value="Kinase-like_dom_sf"/>
</dbReference>
<dbReference type="Gene3D" id="3.90.1200.10">
    <property type="match status" value="1"/>
</dbReference>
<comment type="caution">
    <text evidence="3">The sequence shown here is derived from an EMBL/GenBank/DDBJ whole genome shotgun (WGS) entry which is preliminary data.</text>
</comment>
<feature type="domain" description="Aminoglycoside phosphotransferase" evidence="2">
    <location>
        <begin position="35"/>
        <end position="265"/>
    </location>
</feature>
<dbReference type="GO" id="GO:0016740">
    <property type="term" value="F:transferase activity"/>
    <property type="evidence" value="ECO:0007669"/>
    <property type="project" value="UniProtKB-KW"/>
</dbReference>
<dbReference type="Gene3D" id="3.30.200.20">
    <property type="entry name" value="Phosphorylase Kinase, domain 1"/>
    <property type="match status" value="1"/>
</dbReference>
<keyword evidence="4" id="KW-1185">Reference proteome</keyword>
<dbReference type="Proteomes" id="UP001183610">
    <property type="component" value="Unassembled WGS sequence"/>
</dbReference>
<dbReference type="Pfam" id="PF01636">
    <property type="entry name" value="APH"/>
    <property type="match status" value="1"/>
</dbReference>
<dbReference type="CDD" id="cd05155">
    <property type="entry name" value="APH_ChoK_like_1"/>
    <property type="match status" value="1"/>
</dbReference>
<dbReference type="EC" id="2.7.-.-" evidence="3"/>
<dbReference type="InterPro" id="IPR051678">
    <property type="entry name" value="AGP_Transferase"/>
</dbReference>
<dbReference type="PANTHER" id="PTHR21310">
    <property type="entry name" value="AMINOGLYCOSIDE PHOSPHOTRANSFERASE-RELATED-RELATED"/>
    <property type="match status" value="1"/>
</dbReference>
<dbReference type="EMBL" id="JAVRET010000116">
    <property type="protein sequence ID" value="MDT0413196.1"/>
    <property type="molecule type" value="Genomic_DNA"/>
</dbReference>
<evidence type="ECO:0000313" key="3">
    <source>
        <dbReference type="EMBL" id="MDT0413196.1"/>
    </source>
</evidence>
<dbReference type="PANTHER" id="PTHR21310:SF42">
    <property type="entry name" value="BIFUNCTIONAL AAC_APH"/>
    <property type="match status" value="1"/>
</dbReference>
<evidence type="ECO:0000313" key="4">
    <source>
        <dbReference type="Proteomes" id="UP001183610"/>
    </source>
</evidence>
<accession>A0ABU2R922</accession>
<evidence type="ECO:0000259" key="2">
    <source>
        <dbReference type="Pfam" id="PF01636"/>
    </source>
</evidence>
<feature type="region of interest" description="Disordered" evidence="1">
    <location>
        <begin position="300"/>
        <end position="321"/>
    </location>
</feature>
<sequence length="321" mass="34628">MPPLHPNEIPTTPALVRELLATQVPEWAGLPLRYAGAGTDNTMYRLGDEYVVRLPRTPEGSPARELTWLPRLAPHLSHRVPEPLRHGAPTDRFPAEWTVSRWIEGEEPGPGTVRDWTAFGTDLATFVRELRGAPLMGARRADGLSWYRGGQLRGIAAQAEAALAGCAALGDALDLDLTALREVWKTALALPDAEGPEGWLHGDLRPANLLVEDGRLHAVLDFGTLSLGLPDAEHSPVFDLPPEARTAYRAALALDDTTWTRARGWALAVAALAVPYYWQTLPDFAAESVTRLRNVLADAAGTGPDDRAPDTAHPAAGTVAP</sequence>
<keyword evidence="3" id="KW-0808">Transferase</keyword>
<protein>
    <submittedName>
        <fullName evidence="3">Aminoglycoside phosphotransferase family protein</fullName>
        <ecNumber evidence="3">2.7.-.-</ecNumber>
    </submittedName>
</protein>
<dbReference type="SUPFAM" id="SSF56112">
    <property type="entry name" value="Protein kinase-like (PK-like)"/>
    <property type="match status" value="1"/>
</dbReference>
<dbReference type="RefSeq" id="WP_010267247.1">
    <property type="nucleotide sequence ID" value="NZ_JAVRET010000116.1"/>
</dbReference>
<dbReference type="InterPro" id="IPR002575">
    <property type="entry name" value="Aminoglycoside_PTrfase"/>
</dbReference>